<dbReference type="Gene3D" id="1.10.287.110">
    <property type="entry name" value="DnaJ domain"/>
    <property type="match status" value="1"/>
</dbReference>
<dbReference type="PANTHER" id="PTHR43908:SF3">
    <property type="entry name" value="AT29763P-RELATED"/>
    <property type="match status" value="1"/>
</dbReference>
<feature type="region of interest" description="Disordered" evidence="1">
    <location>
        <begin position="556"/>
        <end position="602"/>
    </location>
</feature>
<evidence type="ECO:0000259" key="2">
    <source>
        <dbReference type="PROSITE" id="PS50076"/>
    </source>
</evidence>
<feature type="compositionally biased region" description="Low complexity" evidence="1">
    <location>
        <begin position="89"/>
        <end position="105"/>
    </location>
</feature>
<dbReference type="SMART" id="SM00959">
    <property type="entry name" value="Rho_N"/>
    <property type="match status" value="1"/>
</dbReference>
<dbReference type="SMART" id="SM00271">
    <property type="entry name" value="DnaJ"/>
    <property type="match status" value="1"/>
</dbReference>
<feature type="compositionally biased region" description="Acidic residues" evidence="1">
    <location>
        <begin position="591"/>
        <end position="602"/>
    </location>
</feature>
<organism evidence="3">
    <name type="scientific">Chaetoceros debilis</name>
    <dbReference type="NCBI Taxonomy" id="122233"/>
    <lineage>
        <taxon>Eukaryota</taxon>
        <taxon>Sar</taxon>
        <taxon>Stramenopiles</taxon>
        <taxon>Ochrophyta</taxon>
        <taxon>Bacillariophyta</taxon>
        <taxon>Coscinodiscophyceae</taxon>
        <taxon>Chaetocerotophycidae</taxon>
        <taxon>Chaetocerotales</taxon>
        <taxon>Chaetocerotaceae</taxon>
        <taxon>Chaetoceros</taxon>
    </lineage>
</organism>
<sequence>MVQVLVADLKARLKELGMIQGGDRGTLEYRIEYGETSVKLGLTTPNGDPVHSLKIGKLKPCALKVGISPIGTLDEIMFAYIDHLQMNPMDTTPSSNSSNNDNDTNANGDEHSSTITTTTGSGSGTGTGSGPTKTAQISTKVLTLAEEDDFVGILNLGGATVTSSSSVAILRKAYLKLSLILHPDKNRSCPDATKVFQALVNAYERISQPELVQEVDPLKKGQKKAAAISRSNDGCKRTRVRCPRCKNPWSESSVEGNPDYFFNFMMMGIKSFNCATCLLEFGCMTAIHECPSCQKSFEYHPSDFHRNITCGRPKCESEKKTFGFYMFHCSDRVLKDVKIDVQRIREEQAKTTEQKRRRAESYRRRRRRGGKCNDEADSEAAFLMGLANECPRCGISLHDMEDADEIDHLRNCNDEEKIQENKRKKESKISKTNAKKQRQELQDDVTAKATWDFLGASNENMWMLTDGALKKECKEHGVDTDGKESHDMIASLVTKKKSQALTKFVGKKGQANVTTESLPSNVHSMTAKQLRAVAASHGLKITSKMRKTDIIQLLQSEQEKESNSSTLMITDKASTSEKSGASKREIIEIGSDSESDYDPDDY</sequence>
<dbReference type="GO" id="GO:0005789">
    <property type="term" value="C:endoplasmic reticulum membrane"/>
    <property type="evidence" value="ECO:0007669"/>
    <property type="project" value="TreeGrafter"/>
</dbReference>
<dbReference type="Pfam" id="PF07498">
    <property type="entry name" value="Rho_N"/>
    <property type="match status" value="1"/>
</dbReference>
<name>A0A7S3QC23_9STRA</name>
<dbReference type="SUPFAM" id="SSF46565">
    <property type="entry name" value="Chaperone J-domain"/>
    <property type="match status" value="1"/>
</dbReference>
<dbReference type="GO" id="GO:0006353">
    <property type="term" value="P:DNA-templated transcription termination"/>
    <property type="evidence" value="ECO:0007669"/>
    <property type="project" value="InterPro"/>
</dbReference>
<accession>A0A7S3QC23</accession>
<proteinExistence type="predicted"/>
<dbReference type="EMBL" id="HBIO01021618">
    <property type="protein sequence ID" value="CAE0471803.1"/>
    <property type="molecule type" value="Transcribed_RNA"/>
</dbReference>
<dbReference type="InterPro" id="IPR051100">
    <property type="entry name" value="DnaJ_subfamily_B/C"/>
</dbReference>
<dbReference type="PANTHER" id="PTHR43908">
    <property type="entry name" value="AT29763P-RELATED"/>
    <property type="match status" value="1"/>
</dbReference>
<evidence type="ECO:0000313" key="3">
    <source>
        <dbReference type="EMBL" id="CAE0471803.1"/>
    </source>
</evidence>
<feature type="compositionally biased region" description="Basic and acidic residues" evidence="1">
    <location>
        <begin position="348"/>
        <end position="362"/>
    </location>
</feature>
<feature type="compositionally biased region" description="Polar residues" evidence="1">
    <location>
        <begin position="563"/>
        <end position="579"/>
    </location>
</feature>
<feature type="domain" description="J" evidence="2">
    <location>
        <begin position="149"/>
        <end position="219"/>
    </location>
</feature>
<dbReference type="AlphaFoldDB" id="A0A7S3QC23"/>
<dbReference type="PROSITE" id="PS50076">
    <property type="entry name" value="DNAJ_2"/>
    <property type="match status" value="1"/>
</dbReference>
<dbReference type="Pfam" id="PF00226">
    <property type="entry name" value="DnaJ"/>
    <property type="match status" value="1"/>
</dbReference>
<gene>
    <name evidence="3" type="ORF">CDEB00056_LOCUS16656</name>
</gene>
<feature type="compositionally biased region" description="Basic and acidic residues" evidence="1">
    <location>
        <begin position="417"/>
        <end position="429"/>
    </location>
</feature>
<dbReference type="InterPro" id="IPR001623">
    <property type="entry name" value="DnaJ_domain"/>
</dbReference>
<reference evidence="3" key="1">
    <citation type="submission" date="2021-01" db="EMBL/GenBank/DDBJ databases">
        <authorList>
            <person name="Corre E."/>
            <person name="Pelletier E."/>
            <person name="Niang G."/>
            <person name="Scheremetjew M."/>
            <person name="Finn R."/>
            <person name="Kale V."/>
            <person name="Holt S."/>
            <person name="Cochrane G."/>
            <person name="Meng A."/>
            <person name="Brown T."/>
            <person name="Cohen L."/>
        </authorList>
    </citation>
    <scope>NUCLEOTIDE SEQUENCE</scope>
    <source>
        <strain evidence="3">MM31A-1</strain>
    </source>
</reference>
<dbReference type="GO" id="GO:0030544">
    <property type="term" value="F:Hsp70 protein binding"/>
    <property type="evidence" value="ECO:0007669"/>
    <property type="project" value="TreeGrafter"/>
</dbReference>
<feature type="region of interest" description="Disordered" evidence="1">
    <location>
        <begin position="89"/>
        <end position="134"/>
    </location>
</feature>
<evidence type="ECO:0000256" key="1">
    <source>
        <dbReference type="SAM" id="MobiDB-lite"/>
    </source>
</evidence>
<dbReference type="InterPro" id="IPR036869">
    <property type="entry name" value="J_dom_sf"/>
</dbReference>
<dbReference type="InterPro" id="IPR011112">
    <property type="entry name" value="Rho-like_N"/>
</dbReference>
<dbReference type="GO" id="GO:0071218">
    <property type="term" value="P:cellular response to misfolded protein"/>
    <property type="evidence" value="ECO:0007669"/>
    <property type="project" value="TreeGrafter"/>
</dbReference>
<feature type="region of interest" description="Disordered" evidence="1">
    <location>
        <begin position="417"/>
        <end position="442"/>
    </location>
</feature>
<protein>
    <recommendedName>
        <fullName evidence="2">J domain-containing protein</fullName>
    </recommendedName>
</protein>
<dbReference type="CDD" id="cd06257">
    <property type="entry name" value="DnaJ"/>
    <property type="match status" value="1"/>
</dbReference>
<feature type="region of interest" description="Disordered" evidence="1">
    <location>
        <begin position="348"/>
        <end position="372"/>
    </location>
</feature>